<gene>
    <name evidence="2" type="ORF">HELGO_WM928</name>
</gene>
<dbReference type="AlphaFoldDB" id="A0A6S6U7E3"/>
<dbReference type="EMBL" id="CACVAS010000117">
    <property type="protein sequence ID" value="CAA6823466.1"/>
    <property type="molecule type" value="Genomic_DNA"/>
</dbReference>
<dbReference type="InterPro" id="IPR032710">
    <property type="entry name" value="NTF2-like_dom_sf"/>
</dbReference>
<dbReference type="InterPro" id="IPR037401">
    <property type="entry name" value="SnoaL-like"/>
</dbReference>
<evidence type="ECO:0000313" key="2">
    <source>
        <dbReference type="EMBL" id="CAA6823466.1"/>
    </source>
</evidence>
<name>A0A6S6U7E3_9BACT</name>
<reference evidence="2" key="1">
    <citation type="submission" date="2020-01" db="EMBL/GenBank/DDBJ databases">
        <authorList>
            <person name="Meier V. D."/>
            <person name="Meier V D."/>
        </authorList>
    </citation>
    <scope>NUCLEOTIDE SEQUENCE</scope>
    <source>
        <strain evidence="2">HLG_WM_MAG_01</strain>
    </source>
</reference>
<sequence length="142" mass="16993">MKMTQEKISHFFETLHKETTVESFKTIYDEKVSFKDPFNQVEEIQSVYKIFAHMYENLENPRFVITEYIGKENVAYVKWDFIFTFKGEKNENSFEGVSRLVMNDEDKVISHTDYWDAAEHIYERMPLIGSLLRFIKRKIAKG</sequence>
<proteinExistence type="predicted"/>
<dbReference type="SUPFAM" id="SSF54427">
    <property type="entry name" value="NTF2-like"/>
    <property type="match status" value="1"/>
</dbReference>
<evidence type="ECO:0000259" key="1">
    <source>
        <dbReference type="Pfam" id="PF12680"/>
    </source>
</evidence>
<feature type="domain" description="SnoaL-like" evidence="1">
    <location>
        <begin position="10"/>
        <end position="110"/>
    </location>
</feature>
<organism evidence="2">
    <name type="scientific">uncultured Sulfurovum sp</name>
    <dbReference type="NCBI Taxonomy" id="269237"/>
    <lineage>
        <taxon>Bacteria</taxon>
        <taxon>Pseudomonadati</taxon>
        <taxon>Campylobacterota</taxon>
        <taxon>Epsilonproteobacteria</taxon>
        <taxon>Campylobacterales</taxon>
        <taxon>Sulfurovaceae</taxon>
        <taxon>Sulfurovum</taxon>
        <taxon>environmental samples</taxon>
    </lineage>
</organism>
<dbReference type="Gene3D" id="3.10.450.50">
    <property type="match status" value="1"/>
</dbReference>
<dbReference type="Pfam" id="PF12680">
    <property type="entry name" value="SnoaL_2"/>
    <property type="match status" value="1"/>
</dbReference>
<accession>A0A6S6U7E3</accession>
<protein>
    <recommendedName>
        <fullName evidence="1">SnoaL-like domain-containing protein</fullName>
    </recommendedName>
</protein>